<evidence type="ECO:0000313" key="1">
    <source>
        <dbReference type="EMBL" id="OQZ91262.1"/>
    </source>
</evidence>
<name>A0ABX3RCZ2_9MYCO</name>
<reference evidence="1 2" key="1">
    <citation type="submission" date="2017-02" db="EMBL/GenBank/DDBJ databases">
        <title>The new phylogeny of genus Mycobacterium.</title>
        <authorList>
            <person name="Tortoli E."/>
            <person name="Trovato A."/>
            <person name="Cirillo D.M."/>
        </authorList>
    </citation>
    <scope>NUCLEOTIDE SEQUENCE [LARGE SCALE GENOMIC DNA]</scope>
    <source>
        <strain evidence="1 2">DSM 45230</strain>
    </source>
</reference>
<dbReference type="Proteomes" id="UP000192319">
    <property type="component" value="Unassembled WGS sequence"/>
</dbReference>
<proteinExistence type="predicted"/>
<keyword evidence="2" id="KW-1185">Reference proteome</keyword>
<gene>
    <name evidence="1" type="ORF">BST11_09290</name>
</gene>
<evidence type="ECO:0000313" key="2">
    <source>
        <dbReference type="Proteomes" id="UP000192319"/>
    </source>
</evidence>
<sequence>MTGEHDVSTEFEAEEVAMANSPHPFRCNERHRAPVNGPIAGRSGSPLMRNPIPVPRGIEHLDFFPQCRLAFLDNGFRCTQPAAAYVEYHMVGYCKRFDCDADGNACGYVCAAHLDALDYTAECTVRELQPPTRARWRSRRIVRCPSCDRSIRSASDILQVVVML</sequence>
<comment type="caution">
    <text evidence="1">The sequence shown here is derived from an EMBL/GenBank/DDBJ whole genome shotgun (WGS) entry which is preliminary data.</text>
</comment>
<dbReference type="EMBL" id="MVHD01000011">
    <property type="protein sequence ID" value="OQZ91262.1"/>
    <property type="molecule type" value="Genomic_DNA"/>
</dbReference>
<organism evidence="1 2">
    <name type="scientific">Mycobacterium alsense</name>
    <dbReference type="NCBI Taxonomy" id="324058"/>
    <lineage>
        <taxon>Bacteria</taxon>
        <taxon>Bacillati</taxon>
        <taxon>Actinomycetota</taxon>
        <taxon>Actinomycetes</taxon>
        <taxon>Mycobacteriales</taxon>
        <taxon>Mycobacteriaceae</taxon>
        <taxon>Mycobacterium</taxon>
    </lineage>
</organism>
<accession>A0ABX3RCZ2</accession>
<protein>
    <submittedName>
        <fullName evidence="1">Uncharacterized protein</fullName>
    </submittedName>
</protein>